<dbReference type="GO" id="GO:0016811">
    <property type="term" value="F:hydrolase activity, acting on carbon-nitrogen (but not peptide) bonds, in linear amides"/>
    <property type="evidence" value="ECO:0007669"/>
    <property type="project" value="InterPro"/>
</dbReference>
<proteinExistence type="predicted"/>
<comment type="caution">
    <text evidence="1">The sequence shown here is derived from an EMBL/GenBank/DDBJ whole genome shotgun (WGS) entry which is preliminary data.</text>
</comment>
<dbReference type="CDD" id="cd01745">
    <property type="entry name" value="GATase1_2"/>
    <property type="match status" value="1"/>
</dbReference>
<keyword evidence="1" id="KW-0808">Transferase</keyword>
<dbReference type="Pfam" id="PF07722">
    <property type="entry name" value="Peptidase_C26"/>
    <property type="match status" value="1"/>
</dbReference>
<gene>
    <name evidence="1" type="ORF">FD21_GL000974</name>
</gene>
<dbReference type="OrthoDB" id="9813383at2"/>
<dbReference type="PANTHER" id="PTHR43235:SF1">
    <property type="entry name" value="GLUTAMINE AMIDOTRANSFERASE PB2B2.05-RELATED"/>
    <property type="match status" value="1"/>
</dbReference>
<evidence type="ECO:0000313" key="2">
    <source>
        <dbReference type="Proteomes" id="UP000051576"/>
    </source>
</evidence>
<dbReference type="GO" id="GO:0005829">
    <property type="term" value="C:cytosol"/>
    <property type="evidence" value="ECO:0007669"/>
    <property type="project" value="TreeGrafter"/>
</dbReference>
<protein>
    <submittedName>
        <fullName evidence="1">Glutamine amidotransferase</fullName>
    </submittedName>
</protein>
<dbReference type="InterPro" id="IPR029062">
    <property type="entry name" value="Class_I_gatase-like"/>
</dbReference>
<dbReference type="PANTHER" id="PTHR43235">
    <property type="entry name" value="GLUTAMINE AMIDOTRANSFERASE PB2B2.05-RELATED"/>
    <property type="match status" value="1"/>
</dbReference>
<reference evidence="1 2" key="1">
    <citation type="journal article" date="2015" name="Genome Announc.">
        <title>Expanding the biotechnology potential of lactobacilli through comparative genomics of 213 strains and associated genera.</title>
        <authorList>
            <person name="Sun Z."/>
            <person name="Harris H.M."/>
            <person name="McCann A."/>
            <person name="Guo C."/>
            <person name="Argimon S."/>
            <person name="Zhang W."/>
            <person name="Yang X."/>
            <person name="Jeffery I.B."/>
            <person name="Cooney J.C."/>
            <person name="Kagawa T.F."/>
            <person name="Liu W."/>
            <person name="Song Y."/>
            <person name="Salvetti E."/>
            <person name="Wrobel A."/>
            <person name="Rasinkangas P."/>
            <person name="Parkhill J."/>
            <person name="Rea M.C."/>
            <person name="O'Sullivan O."/>
            <person name="Ritari J."/>
            <person name="Douillard F.P."/>
            <person name="Paul Ross R."/>
            <person name="Yang R."/>
            <person name="Briner A.E."/>
            <person name="Felis G.E."/>
            <person name="de Vos W.M."/>
            <person name="Barrangou R."/>
            <person name="Klaenhammer T.R."/>
            <person name="Caufield P.W."/>
            <person name="Cui Y."/>
            <person name="Zhang H."/>
            <person name="O'Toole P.W."/>
        </authorList>
    </citation>
    <scope>NUCLEOTIDE SEQUENCE [LARGE SCALE GENOMIC DNA]</scope>
    <source>
        <strain evidence="1 2">DSM 20605</strain>
    </source>
</reference>
<dbReference type="EMBL" id="AYYX01000026">
    <property type="protein sequence ID" value="KRM88660.1"/>
    <property type="molecule type" value="Genomic_DNA"/>
</dbReference>
<dbReference type="SUPFAM" id="SSF52317">
    <property type="entry name" value="Class I glutamine amidotransferase-like"/>
    <property type="match status" value="1"/>
</dbReference>
<dbReference type="Gene3D" id="3.40.50.880">
    <property type="match status" value="1"/>
</dbReference>
<sequence length="244" mass="27102">MRIGITADINLTLTNSINLKLANFAPKPLLDVLIKNKVIPIIFPIASPKMAKELLETVDGIIIPGGPDVAPFLYQAEPILQNGATYQPRDEFELELIKQIQLAHKPLLGICRGIQIVNLALGGSVYQDLTTQFPSPNLLQHHQKTLGNLPVHTVKISQGSQLFQIFGHSAYVNSRHHQAVKEPAPGLKISAQSSDGVIEGLEDQAGLVQLVQWHPENLWQNDPLEEKLFQQFFKRVEKVKQAHC</sequence>
<dbReference type="GO" id="GO:0016740">
    <property type="term" value="F:transferase activity"/>
    <property type="evidence" value="ECO:0007669"/>
    <property type="project" value="UniProtKB-KW"/>
</dbReference>
<keyword evidence="2" id="KW-1185">Reference proteome</keyword>
<dbReference type="InterPro" id="IPR044668">
    <property type="entry name" value="PuuD-like"/>
</dbReference>
<dbReference type="PATRIC" id="fig|1133569.4.peg.1093"/>
<dbReference type="RefSeq" id="WP_010580808.1">
    <property type="nucleotide sequence ID" value="NZ_AHYZ01000125.1"/>
</dbReference>
<dbReference type="AlphaFoldDB" id="A0A0R2CF80"/>
<dbReference type="InterPro" id="IPR011697">
    <property type="entry name" value="Peptidase_C26"/>
</dbReference>
<dbReference type="Proteomes" id="UP000051576">
    <property type="component" value="Unassembled WGS sequence"/>
</dbReference>
<evidence type="ECO:0000313" key="1">
    <source>
        <dbReference type="EMBL" id="KRM88660.1"/>
    </source>
</evidence>
<name>A0A0R2CF80_9LACO</name>
<accession>A0A0R2CF80</accession>
<keyword evidence="1" id="KW-0315">Glutamine amidotransferase</keyword>
<dbReference type="PROSITE" id="PS51273">
    <property type="entry name" value="GATASE_TYPE_1"/>
    <property type="match status" value="1"/>
</dbReference>
<organism evidence="1 2">
    <name type="scientific">Liquorilactobacillus vini DSM 20605</name>
    <dbReference type="NCBI Taxonomy" id="1133569"/>
    <lineage>
        <taxon>Bacteria</taxon>
        <taxon>Bacillati</taxon>
        <taxon>Bacillota</taxon>
        <taxon>Bacilli</taxon>
        <taxon>Lactobacillales</taxon>
        <taxon>Lactobacillaceae</taxon>
        <taxon>Liquorilactobacillus</taxon>
    </lineage>
</organism>
<dbReference type="STRING" id="1133569.FD21_GL000974"/>
<dbReference type="eggNOG" id="COG2071">
    <property type="taxonomic scope" value="Bacteria"/>
</dbReference>